<dbReference type="InterPro" id="IPR046342">
    <property type="entry name" value="CBS_dom_sf"/>
</dbReference>
<dbReference type="EMBL" id="AM406670">
    <property type="protein sequence ID" value="CAL94759.1"/>
    <property type="molecule type" value="Genomic_DNA"/>
</dbReference>
<name>A1K7F4_AZOSB</name>
<dbReference type="KEGG" id="aoa:dqs_2275"/>
<dbReference type="InterPro" id="IPR000644">
    <property type="entry name" value="CBS_dom"/>
</dbReference>
<dbReference type="PANTHER" id="PTHR43080:SF2">
    <property type="entry name" value="CBS DOMAIN-CONTAINING PROTEIN"/>
    <property type="match status" value="1"/>
</dbReference>
<dbReference type="eggNOG" id="COG2905">
    <property type="taxonomic scope" value="Bacteria"/>
</dbReference>
<dbReference type="STRING" id="62928.azo2142"/>
<dbReference type="HOGENOM" id="CLU_040681_12_1_4"/>
<keyword evidence="1 2" id="KW-0129">CBS domain</keyword>
<evidence type="ECO:0000313" key="5">
    <source>
        <dbReference type="Proteomes" id="UP000002588"/>
    </source>
</evidence>
<evidence type="ECO:0000256" key="1">
    <source>
        <dbReference type="ARBA" id="ARBA00023122"/>
    </source>
</evidence>
<evidence type="ECO:0000259" key="3">
    <source>
        <dbReference type="PROSITE" id="PS51371"/>
    </source>
</evidence>
<accession>A1K7F4</accession>
<keyword evidence="5" id="KW-1185">Reference proteome</keyword>
<dbReference type="PANTHER" id="PTHR43080">
    <property type="entry name" value="CBS DOMAIN-CONTAINING PROTEIN CBSX3, MITOCHONDRIAL"/>
    <property type="match status" value="1"/>
</dbReference>
<dbReference type="InterPro" id="IPR051257">
    <property type="entry name" value="Diverse_CBS-Domain"/>
</dbReference>
<dbReference type="AlphaFoldDB" id="A1K7F4"/>
<dbReference type="RefSeq" id="WP_011765873.1">
    <property type="nucleotide sequence ID" value="NC_008702.1"/>
</dbReference>
<dbReference type="PROSITE" id="PS51371">
    <property type="entry name" value="CBS"/>
    <property type="match status" value="2"/>
</dbReference>
<gene>
    <name evidence="4" type="ordered locus">azo2142</name>
</gene>
<protein>
    <submittedName>
        <fullName evidence="4">Inosine-5'-monophosphate dehydrogenase related protein</fullName>
    </submittedName>
</protein>
<dbReference type="Pfam" id="PF00571">
    <property type="entry name" value="CBS"/>
    <property type="match status" value="2"/>
</dbReference>
<dbReference type="KEGG" id="azo:azo2142"/>
<dbReference type="Gene3D" id="3.10.580.10">
    <property type="entry name" value="CBS-domain"/>
    <property type="match status" value="1"/>
</dbReference>
<sequence>MPTRKIAEVVKGQKILTADEHMTVLEASRRMTDLHVGSIMIVHDGHLSGIFTERDALVRVIAAGRDPARTRLSEVMTRDPQSISSDRPLGHAMHLMYEGGFRHVPVTDCGRPIGMISARDALGLEMVAFEEELEQRELITELL</sequence>
<dbReference type="SMART" id="SM00116">
    <property type="entry name" value="CBS"/>
    <property type="match status" value="2"/>
</dbReference>
<feature type="domain" description="CBS" evidence="3">
    <location>
        <begin position="9"/>
        <end position="67"/>
    </location>
</feature>
<evidence type="ECO:0000256" key="2">
    <source>
        <dbReference type="PROSITE-ProRule" id="PRU00703"/>
    </source>
</evidence>
<reference evidence="4 5" key="1">
    <citation type="journal article" date="2006" name="Nat. Biotechnol.">
        <title>Complete genome of the mutualistic, N2-fixing grass endophyte Azoarcus sp. strain BH72.</title>
        <authorList>
            <person name="Krause A."/>
            <person name="Ramakumar A."/>
            <person name="Bartels D."/>
            <person name="Battistoni F."/>
            <person name="Bekel T."/>
            <person name="Boch J."/>
            <person name="Boehm M."/>
            <person name="Friedrich F."/>
            <person name="Hurek T."/>
            <person name="Krause L."/>
            <person name="Linke B."/>
            <person name="McHardy A.C."/>
            <person name="Sarkar A."/>
            <person name="Schneiker S."/>
            <person name="Syed A.A."/>
            <person name="Thauer R."/>
            <person name="Vorhoelter F.-J."/>
            <person name="Weidner S."/>
            <person name="Puehler A."/>
            <person name="Reinhold-Hurek B."/>
            <person name="Kaiser O."/>
            <person name="Goesmann A."/>
        </authorList>
    </citation>
    <scope>NUCLEOTIDE SEQUENCE [LARGE SCALE GENOMIC DNA]</scope>
    <source>
        <strain evidence="4 5">BH72</strain>
    </source>
</reference>
<dbReference type="OrthoDB" id="9807125at2"/>
<dbReference type="SUPFAM" id="SSF54631">
    <property type="entry name" value="CBS-domain pair"/>
    <property type="match status" value="1"/>
</dbReference>
<organism evidence="4 5">
    <name type="scientific">Azoarcus sp. (strain BH72)</name>
    <dbReference type="NCBI Taxonomy" id="418699"/>
    <lineage>
        <taxon>Bacteria</taxon>
        <taxon>Pseudomonadati</taxon>
        <taxon>Pseudomonadota</taxon>
        <taxon>Betaproteobacteria</taxon>
        <taxon>Rhodocyclales</taxon>
        <taxon>Zoogloeaceae</taxon>
        <taxon>Azoarcus</taxon>
    </lineage>
</organism>
<dbReference type="Proteomes" id="UP000002588">
    <property type="component" value="Chromosome"/>
</dbReference>
<evidence type="ECO:0000313" key="4">
    <source>
        <dbReference type="EMBL" id="CAL94759.1"/>
    </source>
</evidence>
<feature type="domain" description="CBS" evidence="3">
    <location>
        <begin position="76"/>
        <end position="133"/>
    </location>
</feature>
<proteinExistence type="predicted"/>